<dbReference type="Proteomes" id="UP000075346">
    <property type="component" value="Unassembled WGS sequence"/>
</dbReference>
<dbReference type="NCBIfam" id="TIGR03352">
    <property type="entry name" value="VI_chp_3"/>
    <property type="match status" value="1"/>
</dbReference>
<reference evidence="3 5" key="1">
    <citation type="submission" date="2015-12" db="EMBL/GenBank/DDBJ databases">
        <authorList>
            <person name="Tarr C.L."/>
            <person name="Gladney L.M."/>
        </authorList>
    </citation>
    <scope>NUCLEOTIDE SEQUENCE</scope>
    <source>
        <strain evidence="2 5">1048-83</strain>
        <strain evidence="3">2538-88</strain>
    </source>
</reference>
<dbReference type="EMBL" id="LOBP01000145">
    <property type="protein sequence ID" value="KYN85752.1"/>
    <property type="molecule type" value="Genomic_DNA"/>
</dbReference>
<dbReference type="GeneID" id="95678094"/>
<accession>A0A151KVS7</accession>
<evidence type="ECO:0000313" key="5">
    <source>
        <dbReference type="Proteomes" id="UP000075609"/>
    </source>
</evidence>
<sequence>MKKIVFFLSSLMLLNGCSLWGGDAIPRLTVDVVAAANINPNLDGKPSPVEVRVYQLKDSEAFNQADFLQLYSDEQGTLKAAMIATRHLPSALPGESKRESFNLNAETKFVGVIAGFADFREAKNKAIYPINAFENIRLKIDLDGVNLTVTAGDK</sequence>
<feature type="signal peptide" evidence="1">
    <location>
        <begin position="1"/>
        <end position="20"/>
    </location>
</feature>
<organism evidence="3 4">
    <name type="scientific">Vibrio cidicii</name>
    <dbReference type="NCBI Taxonomy" id="1763883"/>
    <lineage>
        <taxon>Bacteria</taxon>
        <taxon>Pseudomonadati</taxon>
        <taxon>Pseudomonadota</taxon>
        <taxon>Gammaproteobacteria</taxon>
        <taxon>Vibrionales</taxon>
        <taxon>Vibrionaceae</taxon>
        <taxon>Vibrio</taxon>
    </lineage>
</organism>
<keyword evidence="1" id="KW-0732">Signal</keyword>
<dbReference type="InterPro" id="IPR017734">
    <property type="entry name" value="T6SS_SciN"/>
</dbReference>
<dbReference type="Proteomes" id="UP000075609">
    <property type="component" value="Unassembled WGS sequence"/>
</dbReference>
<proteinExistence type="predicted"/>
<evidence type="ECO:0000313" key="3">
    <source>
        <dbReference type="EMBL" id="KYN87213.1"/>
    </source>
</evidence>
<dbReference type="PANTHER" id="PTHR37625">
    <property type="entry name" value="OUTER MEMBRANE LIPOPROTEIN-RELATED"/>
    <property type="match status" value="1"/>
</dbReference>
<dbReference type="PANTHER" id="PTHR37625:SF4">
    <property type="entry name" value="OUTER MEMBRANE LIPOPROTEIN"/>
    <property type="match status" value="1"/>
</dbReference>
<keyword evidence="5" id="KW-1185">Reference proteome</keyword>
<keyword evidence="3" id="KW-0449">Lipoprotein</keyword>
<dbReference type="EMBL" id="LOBR01000049">
    <property type="protein sequence ID" value="KYN87213.1"/>
    <property type="molecule type" value="Genomic_DNA"/>
</dbReference>
<dbReference type="AlphaFoldDB" id="A0A151KVS7"/>
<dbReference type="Gene3D" id="2.60.40.4150">
    <property type="entry name" value="Type VI secretion system, lipoprotein SciN"/>
    <property type="match status" value="1"/>
</dbReference>
<evidence type="ECO:0000313" key="2">
    <source>
        <dbReference type="EMBL" id="KYN85752.1"/>
    </source>
</evidence>
<evidence type="ECO:0000313" key="4">
    <source>
        <dbReference type="Proteomes" id="UP000075346"/>
    </source>
</evidence>
<evidence type="ECO:0000256" key="1">
    <source>
        <dbReference type="SAM" id="SignalP"/>
    </source>
</evidence>
<gene>
    <name evidence="2" type="ORF">ATY35_15755</name>
    <name evidence="3" type="ORF">ATY37_18330</name>
</gene>
<dbReference type="Pfam" id="PF12790">
    <property type="entry name" value="T6SS-SciN"/>
    <property type="match status" value="1"/>
</dbReference>
<comment type="caution">
    <text evidence="3">The sequence shown here is derived from an EMBL/GenBank/DDBJ whole genome shotgun (WGS) entry which is preliminary data.</text>
</comment>
<dbReference type="InterPro" id="IPR038706">
    <property type="entry name" value="Type_VI_SciN-like_sf"/>
</dbReference>
<reference evidence="4" key="2">
    <citation type="submission" date="2015-12" db="EMBL/GenBank/DDBJ databases">
        <authorList>
            <person name="Shamseldin A."/>
            <person name="Moawad H."/>
            <person name="Abd El-Rahim W.M."/>
            <person name="Sadowsky M.J."/>
        </authorList>
    </citation>
    <scope>NUCLEOTIDE SEQUENCE [LARGE SCALE GENOMIC DNA]</scope>
    <source>
        <strain evidence="4">2538-88</strain>
    </source>
</reference>
<name>A0A151KVS7_9VIBR</name>
<feature type="chain" id="PRO_5007583677" evidence="1">
    <location>
        <begin position="21"/>
        <end position="154"/>
    </location>
</feature>
<protein>
    <submittedName>
        <fullName evidence="3">Type VI secretion lipoprotein/VasD</fullName>
    </submittedName>
</protein>
<dbReference type="RefSeq" id="WP_061893049.1">
    <property type="nucleotide sequence ID" value="NZ_CAXYEW010000029.1"/>
</dbReference>